<sequence length="456" mass="49333">MTDAPYPFPPEPEATAESSSSSPSGEFDSGSKRRLSLRRGSNNGRDEIKKHRESPHLRRSSRTDTTQQRDSADVSGGVDDLSKEAIGSGQRHEDVDPEPVQGVTTNTSVHEPSHDSKRVRRRSKEDHSSSLSSPRPPASPPAASFSSFEPVKRSRKFSPSGQITEKHHFVAKRPPSTGLPVHRSTFDPGPTSHPSLSPHPTASKVAISESSSSHSFSRPPRSLTATSPSSSTSIDSTSHVFLSAPAPSSLTAISSDAGYHYPSSRPSHPHHPHLPTPISAGSRSGSASASASGAQQPRSSMTSGWIMSEREQANVNQIDRTDREEEDEDQGRSSRRRLELDVDVSRPRSRHHDQSMKTEDPESQSAISSSYSSSRYSRPSQQGLSTSAPSRFPSPPPSFSLSSGRPLVQPPAKTQAAFVGKLYAMLEDEEIIKTGLIHWSPDGTIFTCPNPTEFAK</sequence>
<feature type="compositionally biased region" description="Low complexity" evidence="1">
    <location>
        <begin position="363"/>
        <end position="382"/>
    </location>
</feature>
<feature type="compositionally biased region" description="Low complexity" evidence="1">
    <location>
        <begin position="190"/>
        <end position="237"/>
    </location>
</feature>
<comment type="caution">
    <text evidence="2">The sequence shown here is derived from an EMBL/GenBank/DDBJ whole genome shotgun (WGS) entry which is preliminary data.</text>
</comment>
<accession>A0A1Y1URI7</accession>
<name>A0A1Y1URI7_9TREE</name>
<dbReference type="GeneID" id="33553841"/>
<reference evidence="2 3" key="1">
    <citation type="submission" date="2017-03" db="EMBL/GenBank/DDBJ databases">
        <title>Widespread Adenine N6-methylation of Active Genes in Fungi.</title>
        <authorList>
            <consortium name="DOE Joint Genome Institute"/>
            <person name="Mondo S.J."/>
            <person name="Dannebaum R.O."/>
            <person name="Kuo R.C."/>
            <person name="Louie K.B."/>
            <person name="Bewick A.J."/>
            <person name="Labutti K."/>
            <person name="Haridas S."/>
            <person name="Kuo A."/>
            <person name="Salamov A."/>
            <person name="Ahrendt S.R."/>
            <person name="Lau R."/>
            <person name="Bowen B.P."/>
            <person name="Lipzen A."/>
            <person name="Sullivan W."/>
            <person name="Andreopoulos W.B."/>
            <person name="Clum A."/>
            <person name="Lindquist E."/>
            <person name="Daum C."/>
            <person name="Northen T.R."/>
            <person name="Ramamoorthy G."/>
            <person name="Schmitz R.J."/>
            <person name="Gryganskyi A."/>
            <person name="Culley D."/>
            <person name="Magnuson J."/>
            <person name="James T.Y."/>
            <person name="O'Malley M.A."/>
            <person name="Stajich J.E."/>
            <person name="Spatafora J.W."/>
            <person name="Visel A."/>
            <person name="Grigoriev I.V."/>
        </authorList>
    </citation>
    <scope>NUCLEOTIDE SEQUENCE [LARGE SCALE GENOMIC DNA]</scope>
    <source>
        <strain evidence="2 3">NRRL Y-17943</strain>
    </source>
</reference>
<feature type="region of interest" description="Disordered" evidence="1">
    <location>
        <begin position="1"/>
        <end position="237"/>
    </location>
</feature>
<evidence type="ECO:0000313" key="3">
    <source>
        <dbReference type="Proteomes" id="UP000193218"/>
    </source>
</evidence>
<dbReference type="Gene3D" id="1.10.10.10">
    <property type="entry name" value="Winged helix-like DNA-binding domain superfamily/Winged helix DNA-binding domain"/>
    <property type="match status" value="1"/>
</dbReference>
<dbReference type="InParanoid" id="A0A1Y1URI7"/>
<feature type="compositionally biased region" description="Basic and acidic residues" evidence="1">
    <location>
        <begin position="44"/>
        <end position="56"/>
    </location>
</feature>
<feature type="region of interest" description="Disordered" evidence="1">
    <location>
        <begin position="249"/>
        <end position="412"/>
    </location>
</feature>
<feature type="compositionally biased region" description="Low complexity" evidence="1">
    <location>
        <begin position="13"/>
        <end position="28"/>
    </location>
</feature>
<dbReference type="RefSeq" id="XP_021874357.1">
    <property type="nucleotide sequence ID" value="XM_022012033.1"/>
</dbReference>
<evidence type="ECO:0000256" key="1">
    <source>
        <dbReference type="SAM" id="MobiDB-lite"/>
    </source>
</evidence>
<dbReference type="EMBL" id="NBSH01000001">
    <property type="protein sequence ID" value="ORX40678.1"/>
    <property type="molecule type" value="Genomic_DNA"/>
</dbReference>
<dbReference type="OrthoDB" id="60033at2759"/>
<feature type="compositionally biased region" description="Pro residues" evidence="1">
    <location>
        <begin position="1"/>
        <end position="12"/>
    </location>
</feature>
<dbReference type="STRING" id="4999.A0A1Y1URI7"/>
<organism evidence="2 3">
    <name type="scientific">Kockovaella imperatae</name>
    <dbReference type="NCBI Taxonomy" id="4999"/>
    <lineage>
        <taxon>Eukaryota</taxon>
        <taxon>Fungi</taxon>
        <taxon>Dikarya</taxon>
        <taxon>Basidiomycota</taxon>
        <taxon>Agaricomycotina</taxon>
        <taxon>Tremellomycetes</taxon>
        <taxon>Tremellales</taxon>
        <taxon>Cuniculitremaceae</taxon>
        <taxon>Kockovaella</taxon>
    </lineage>
</organism>
<feature type="compositionally biased region" description="Basic and acidic residues" evidence="1">
    <location>
        <begin position="330"/>
        <end position="360"/>
    </location>
</feature>
<dbReference type="InterPro" id="IPR036388">
    <property type="entry name" value="WH-like_DNA-bd_sf"/>
</dbReference>
<feature type="compositionally biased region" description="Low complexity" evidence="1">
    <location>
        <begin position="276"/>
        <end position="300"/>
    </location>
</feature>
<proteinExistence type="predicted"/>
<keyword evidence="3" id="KW-1185">Reference proteome</keyword>
<dbReference type="Proteomes" id="UP000193218">
    <property type="component" value="Unassembled WGS sequence"/>
</dbReference>
<protein>
    <submittedName>
        <fullName evidence="2">Uncharacterized protein</fullName>
    </submittedName>
</protein>
<dbReference type="AlphaFoldDB" id="A0A1Y1URI7"/>
<gene>
    <name evidence="2" type="ORF">BD324DRAFT_15361</name>
</gene>
<evidence type="ECO:0000313" key="2">
    <source>
        <dbReference type="EMBL" id="ORX40678.1"/>
    </source>
</evidence>